<dbReference type="STRING" id="906968.Trebr_1301"/>
<feature type="signal peptide" evidence="3">
    <location>
        <begin position="1"/>
        <end position="24"/>
    </location>
</feature>
<evidence type="ECO:0000256" key="2">
    <source>
        <dbReference type="SAM" id="Phobius"/>
    </source>
</evidence>
<gene>
    <name evidence="4" type="ordered locus">Trebr_1301</name>
</gene>
<feature type="chain" id="PRO_5003310968" evidence="3">
    <location>
        <begin position="25"/>
        <end position="179"/>
    </location>
</feature>
<dbReference type="HOGENOM" id="CLU_104656_0_0_12"/>
<name>F4LM49_TREBD</name>
<dbReference type="OrthoDB" id="362894at2"/>
<evidence type="ECO:0000313" key="5">
    <source>
        <dbReference type="Proteomes" id="UP000006546"/>
    </source>
</evidence>
<dbReference type="RefSeq" id="WP_013758435.1">
    <property type="nucleotide sequence ID" value="NC_015500.1"/>
</dbReference>
<dbReference type="KEGG" id="tbe:Trebr_1301"/>
<evidence type="ECO:0000256" key="3">
    <source>
        <dbReference type="SAM" id="SignalP"/>
    </source>
</evidence>
<dbReference type="Proteomes" id="UP000006546">
    <property type="component" value="Chromosome"/>
</dbReference>
<evidence type="ECO:0000256" key="1">
    <source>
        <dbReference type="SAM" id="MobiDB-lite"/>
    </source>
</evidence>
<keyword evidence="2" id="KW-0812">Transmembrane</keyword>
<reference evidence="5" key="1">
    <citation type="submission" date="2011-04" db="EMBL/GenBank/DDBJ databases">
        <title>The complete genome of Treponema brennaborense DSM 12168.</title>
        <authorList>
            <person name="Lucas S."/>
            <person name="Han J."/>
            <person name="Lapidus A."/>
            <person name="Bruce D."/>
            <person name="Goodwin L."/>
            <person name="Pitluck S."/>
            <person name="Peters L."/>
            <person name="Kyrpides N."/>
            <person name="Mavromatis K."/>
            <person name="Ivanova N."/>
            <person name="Mikhailova N."/>
            <person name="Pagani I."/>
            <person name="Teshima H."/>
            <person name="Detter J.C."/>
            <person name="Tapia R."/>
            <person name="Han C."/>
            <person name="Land M."/>
            <person name="Hauser L."/>
            <person name="Markowitz V."/>
            <person name="Cheng J.-F."/>
            <person name="Hugenholtz P."/>
            <person name="Woyke T."/>
            <person name="Wu D."/>
            <person name="Gronow S."/>
            <person name="Wellnitz S."/>
            <person name="Brambilla E."/>
            <person name="Klenk H.-P."/>
            <person name="Eisen J.A."/>
        </authorList>
    </citation>
    <scope>NUCLEOTIDE SEQUENCE [LARGE SCALE GENOMIC DNA]</scope>
    <source>
        <strain evidence="5">DSM 12168 / CIP 105900 / DD5/3</strain>
    </source>
</reference>
<keyword evidence="2" id="KW-1133">Transmembrane helix</keyword>
<keyword evidence="5" id="KW-1185">Reference proteome</keyword>
<dbReference type="EMBL" id="CP002696">
    <property type="protein sequence ID" value="AEE16728.1"/>
    <property type="molecule type" value="Genomic_DNA"/>
</dbReference>
<keyword evidence="2" id="KW-0472">Membrane</keyword>
<keyword evidence="3" id="KW-0732">Signal</keyword>
<dbReference type="eggNOG" id="ENOG502ZNE8">
    <property type="taxonomic scope" value="Bacteria"/>
</dbReference>
<dbReference type="AlphaFoldDB" id="F4LM49"/>
<accession>F4LM49</accession>
<sequence length="179" mass="19245">MKIPFLRCTALILAFSYTTGILCAAEPTVTIEPYTKDEFPVWAKDLRRTEIVTLGSLPFVTLGVTMGYSFYRYFSHGMDTAYFPNPMAKSSSAANLNTDEQIGIIATSAAISLLIGLTDLTVQLIRRKNEPGKTDIVSGSVEITPIPAAVPEIAPEIVPETASTVPGADSGARANEENE</sequence>
<organism evidence="4 5">
    <name type="scientific">Treponema brennaborense (strain DSM 12168 / CIP 105900 / DD5/3)</name>
    <dbReference type="NCBI Taxonomy" id="906968"/>
    <lineage>
        <taxon>Bacteria</taxon>
        <taxon>Pseudomonadati</taxon>
        <taxon>Spirochaetota</taxon>
        <taxon>Spirochaetia</taxon>
        <taxon>Spirochaetales</taxon>
        <taxon>Treponemataceae</taxon>
        <taxon>Treponema</taxon>
    </lineage>
</organism>
<evidence type="ECO:0000313" key="4">
    <source>
        <dbReference type="EMBL" id="AEE16728.1"/>
    </source>
</evidence>
<feature type="region of interest" description="Disordered" evidence="1">
    <location>
        <begin position="157"/>
        <end position="179"/>
    </location>
</feature>
<feature type="transmembrane region" description="Helical" evidence="2">
    <location>
        <begin position="51"/>
        <end position="71"/>
    </location>
</feature>
<proteinExistence type="predicted"/>
<protein>
    <submittedName>
        <fullName evidence="4">Uncharacterized protein</fullName>
    </submittedName>
</protein>